<keyword evidence="1" id="KW-0472">Membrane</keyword>
<keyword evidence="2" id="KW-0131">Cell cycle</keyword>
<protein>
    <submittedName>
        <fullName evidence="2">Cell division protein FtsX</fullName>
    </submittedName>
</protein>
<dbReference type="GO" id="GO:0032153">
    <property type="term" value="C:cell division site"/>
    <property type="evidence" value="ECO:0007669"/>
    <property type="project" value="TreeGrafter"/>
</dbReference>
<dbReference type="GO" id="GO:0016020">
    <property type="term" value="C:membrane"/>
    <property type="evidence" value="ECO:0007669"/>
    <property type="project" value="InterPro"/>
</dbReference>
<dbReference type="EMBL" id="MLJW01000119">
    <property type="protein sequence ID" value="OIQ98389.1"/>
    <property type="molecule type" value="Genomic_DNA"/>
</dbReference>
<keyword evidence="1" id="KW-1133">Transmembrane helix</keyword>
<organism evidence="2">
    <name type="scientific">mine drainage metagenome</name>
    <dbReference type="NCBI Taxonomy" id="410659"/>
    <lineage>
        <taxon>unclassified sequences</taxon>
        <taxon>metagenomes</taxon>
        <taxon>ecological metagenomes</taxon>
    </lineage>
</organism>
<keyword evidence="2" id="KW-0132">Cell division</keyword>
<gene>
    <name evidence="2" type="primary">ftsX_7</name>
    <name evidence="2" type="ORF">GALL_195130</name>
</gene>
<feature type="transmembrane region" description="Helical" evidence="1">
    <location>
        <begin position="229"/>
        <end position="251"/>
    </location>
</feature>
<dbReference type="GO" id="GO:0051301">
    <property type="term" value="P:cell division"/>
    <property type="evidence" value="ECO:0007669"/>
    <property type="project" value="UniProtKB-KW"/>
</dbReference>
<dbReference type="PANTHER" id="PTHR47755">
    <property type="entry name" value="CELL DIVISION PROTEIN FTSX"/>
    <property type="match status" value="1"/>
</dbReference>
<comment type="caution">
    <text evidence="2">The sequence shown here is derived from an EMBL/GenBank/DDBJ whole genome shotgun (WGS) entry which is preliminary data.</text>
</comment>
<feature type="transmembrane region" description="Helical" evidence="1">
    <location>
        <begin position="20"/>
        <end position="46"/>
    </location>
</feature>
<sequence>MILFGARSDLPLKNDATSRFLPWLIAPMVFLCSIALAGTIILYGMIGRWDRDVSGTLTVEIAAAPGDAQTSAEQTRAKVEAAIRILSDTPGVIQARALSQDQLSALLAPWLGKTDLLREMPLPALIDVTISPGHGPDLDALSARLDKAVEGASIDDHRVWLSRLIGLSRAIAGLAVAVVVIIAGATSATVIYATRTGMAVHREVIDVLHLIGATDDYIARQFADRAFSLALKGGVLGLLLNIPILGGLGFFGLHRLQGGFLGDLSLPFLGWIGVAVLPAAAAFLAMLTARLTVHATLARMV</sequence>
<dbReference type="PANTHER" id="PTHR47755:SF1">
    <property type="entry name" value="CELL DIVISION PROTEIN FTSX"/>
    <property type="match status" value="1"/>
</dbReference>
<name>A0A1J5SDU0_9ZZZZ</name>
<proteinExistence type="predicted"/>
<keyword evidence="1" id="KW-0812">Transmembrane</keyword>
<accession>A0A1J5SDU0</accession>
<dbReference type="AlphaFoldDB" id="A0A1J5SDU0"/>
<feature type="transmembrane region" description="Helical" evidence="1">
    <location>
        <begin position="170"/>
        <end position="193"/>
    </location>
</feature>
<evidence type="ECO:0000256" key="1">
    <source>
        <dbReference type="SAM" id="Phobius"/>
    </source>
</evidence>
<reference evidence="2" key="1">
    <citation type="submission" date="2016-10" db="EMBL/GenBank/DDBJ databases">
        <title>Sequence of Gallionella enrichment culture.</title>
        <authorList>
            <person name="Poehlein A."/>
            <person name="Muehling M."/>
            <person name="Daniel R."/>
        </authorList>
    </citation>
    <scope>NUCLEOTIDE SEQUENCE</scope>
</reference>
<feature type="transmembrane region" description="Helical" evidence="1">
    <location>
        <begin position="271"/>
        <end position="293"/>
    </location>
</feature>
<evidence type="ECO:0000313" key="2">
    <source>
        <dbReference type="EMBL" id="OIQ98389.1"/>
    </source>
</evidence>
<dbReference type="InterPro" id="IPR004513">
    <property type="entry name" value="FtsX"/>
</dbReference>